<evidence type="ECO:0000313" key="3">
    <source>
        <dbReference type="Proteomes" id="UP000637643"/>
    </source>
</evidence>
<evidence type="ECO:0000313" key="2">
    <source>
        <dbReference type="EMBL" id="GGF60297.1"/>
    </source>
</evidence>
<dbReference type="AlphaFoldDB" id="A0A917BYD9"/>
<reference evidence="2" key="2">
    <citation type="submission" date="2020-09" db="EMBL/GenBank/DDBJ databases">
        <authorList>
            <person name="Sun Q."/>
            <person name="Zhou Y."/>
        </authorList>
    </citation>
    <scope>NUCLEOTIDE SEQUENCE</scope>
    <source>
        <strain evidence="2">CGMCC 1.16134</strain>
    </source>
</reference>
<feature type="region of interest" description="Disordered" evidence="1">
    <location>
        <begin position="1"/>
        <end position="23"/>
    </location>
</feature>
<protein>
    <submittedName>
        <fullName evidence="2">Uncharacterized protein</fullName>
    </submittedName>
</protein>
<name>A0A917BYD9_9BACL</name>
<proteinExistence type="predicted"/>
<keyword evidence="3" id="KW-1185">Reference proteome</keyword>
<organism evidence="2 3">
    <name type="scientific">Paenibacillus albidus</name>
    <dbReference type="NCBI Taxonomy" id="2041023"/>
    <lineage>
        <taxon>Bacteria</taxon>
        <taxon>Bacillati</taxon>
        <taxon>Bacillota</taxon>
        <taxon>Bacilli</taxon>
        <taxon>Bacillales</taxon>
        <taxon>Paenibacillaceae</taxon>
        <taxon>Paenibacillus</taxon>
    </lineage>
</organism>
<reference evidence="2" key="1">
    <citation type="journal article" date="2014" name="Int. J. Syst. Evol. Microbiol.">
        <title>Complete genome sequence of Corynebacterium casei LMG S-19264T (=DSM 44701T), isolated from a smear-ripened cheese.</title>
        <authorList>
            <consortium name="US DOE Joint Genome Institute (JGI-PGF)"/>
            <person name="Walter F."/>
            <person name="Albersmeier A."/>
            <person name="Kalinowski J."/>
            <person name="Ruckert C."/>
        </authorList>
    </citation>
    <scope>NUCLEOTIDE SEQUENCE</scope>
    <source>
        <strain evidence="2">CGMCC 1.16134</strain>
    </source>
</reference>
<sequence>MKSDTRYSHFVNDKTKSGKTMDSGGHLLPATLCRVVQPVSTVVPAVYEH</sequence>
<comment type="caution">
    <text evidence="2">The sequence shown here is derived from an EMBL/GenBank/DDBJ whole genome shotgun (WGS) entry which is preliminary data.</text>
</comment>
<accession>A0A917BYD9</accession>
<dbReference type="EMBL" id="BMKR01000001">
    <property type="protein sequence ID" value="GGF60297.1"/>
    <property type="molecule type" value="Genomic_DNA"/>
</dbReference>
<evidence type="ECO:0000256" key="1">
    <source>
        <dbReference type="SAM" id="MobiDB-lite"/>
    </source>
</evidence>
<feature type="compositionally biased region" description="Basic and acidic residues" evidence="1">
    <location>
        <begin position="1"/>
        <end position="16"/>
    </location>
</feature>
<gene>
    <name evidence="2" type="ORF">GCM10010912_01950</name>
</gene>
<dbReference type="Proteomes" id="UP000637643">
    <property type="component" value="Unassembled WGS sequence"/>
</dbReference>